<sequence length="112" mass="12995">MIRSACTESHSAERTKLSRLSKAALTKISSKEILIYKLLRYYDYPEVDLFVNRKHHHLDVNSREFVPNHYNKTTYEIDSGTGNAKSEANSDFEPERESPRTPRWLLSAHDLA</sequence>
<name>A0AA39G8H7_MICHY</name>
<accession>A0AA39G8H7</accession>
<feature type="region of interest" description="Disordered" evidence="1">
    <location>
        <begin position="74"/>
        <end position="112"/>
    </location>
</feature>
<protein>
    <submittedName>
        <fullName evidence="2">Uncharacterized protein</fullName>
    </submittedName>
</protein>
<evidence type="ECO:0000313" key="3">
    <source>
        <dbReference type="Proteomes" id="UP001168972"/>
    </source>
</evidence>
<dbReference type="Proteomes" id="UP001168972">
    <property type="component" value="Unassembled WGS sequence"/>
</dbReference>
<reference evidence="2" key="2">
    <citation type="submission" date="2023-03" db="EMBL/GenBank/DDBJ databases">
        <authorList>
            <person name="Inwood S.N."/>
            <person name="Skelly J.G."/>
            <person name="Guhlin J."/>
            <person name="Harrop T.W.R."/>
            <person name="Goldson S.G."/>
            <person name="Dearden P.K."/>
        </authorList>
    </citation>
    <scope>NUCLEOTIDE SEQUENCE</scope>
    <source>
        <strain evidence="2">Lincoln</strain>
        <tissue evidence="2">Whole body</tissue>
    </source>
</reference>
<reference evidence="2" key="1">
    <citation type="journal article" date="2023" name="bioRxiv">
        <title>Scaffold-level genome assemblies of two parasitoid biocontrol wasps reveal the parthenogenesis mechanism and an associated novel virus.</title>
        <authorList>
            <person name="Inwood S."/>
            <person name="Skelly J."/>
            <person name="Guhlin J."/>
            <person name="Harrop T."/>
            <person name="Goldson S."/>
            <person name="Dearden P."/>
        </authorList>
    </citation>
    <scope>NUCLEOTIDE SEQUENCE</scope>
    <source>
        <strain evidence="2">Lincoln</strain>
        <tissue evidence="2">Whole body</tissue>
    </source>
</reference>
<comment type="caution">
    <text evidence="2">The sequence shown here is derived from an EMBL/GenBank/DDBJ whole genome shotgun (WGS) entry which is preliminary data.</text>
</comment>
<organism evidence="2 3">
    <name type="scientific">Microctonus hyperodae</name>
    <name type="common">Parasitoid wasp</name>
    <dbReference type="NCBI Taxonomy" id="165561"/>
    <lineage>
        <taxon>Eukaryota</taxon>
        <taxon>Metazoa</taxon>
        <taxon>Ecdysozoa</taxon>
        <taxon>Arthropoda</taxon>
        <taxon>Hexapoda</taxon>
        <taxon>Insecta</taxon>
        <taxon>Pterygota</taxon>
        <taxon>Neoptera</taxon>
        <taxon>Endopterygota</taxon>
        <taxon>Hymenoptera</taxon>
        <taxon>Apocrita</taxon>
        <taxon>Ichneumonoidea</taxon>
        <taxon>Braconidae</taxon>
        <taxon>Euphorinae</taxon>
        <taxon>Microctonus</taxon>
    </lineage>
</organism>
<evidence type="ECO:0000256" key="1">
    <source>
        <dbReference type="SAM" id="MobiDB-lite"/>
    </source>
</evidence>
<feature type="compositionally biased region" description="Polar residues" evidence="1">
    <location>
        <begin position="74"/>
        <end position="89"/>
    </location>
</feature>
<proteinExistence type="predicted"/>
<evidence type="ECO:0000313" key="2">
    <source>
        <dbReference type="EMBL" id="KAK0183502.1"/>
    </source>
</evidence>
<dbReference type="AlphaFoldDB" id="A0AA39G8H7"/>
<keyword evidence="3" id="KW-1185">Reference proteome</keyword>
<dbReference type="EMBL" id="JAQQBR010000001">
    <property type="protein sequence ID" value="KAK0183502.1"/>
    <property type="molecule type" value="Genomic_DNA"/>
</dbReference>
<gene>
    <name evidence="2" type="ORF">PV327_001539</name>
</gene>